<feature type="domain" description="DUF1989" evidence="3">
    <location>
        <begin position="584"/>
        <end position="737"/>
    </location>
</feature>
<dbReference type="Proteomes" id="UP000237631">
    <property type="component" value="Unassembled WGS sequence"/>
</dbReference>
<sequence>MHSSIVLTGLLAVTVAAVPHAEKRSLSVHSTVNHITKYRPSSLCTGGALSTKTAIKDTTVTSTITTCSAPTTETITVTPEAVTTVCGDGTDSNRKARQEAGCTSTTTVSASVATVFTGQYNRTQPKPTASPLEQRSPALLPGLMGSVVHRLGQSPLLHSKAFEVDCLKKVTTHVYVTTTVAEQAVTETVTAETPTICVTQQPGKVLAPADLSITTTRRASQTNGSAAGGVCTVTESASSTTTQHLKCAPTNLISEIGGKGIGQTQGDESNTRGLAPGSDPSACCQLCVDTDGCAASEDDWKAGNCFLWYTEPTCGLGFKYSDNNQNLAPGAGFLLQTGCGHIEETEAPTGENVNCAFKRKVKMAEQQVIPARHGVATFVPAGSSIKIVNTSGTQVVDTWAFALPQPAPRKDVEENTKSKEEIGKQETAKAAEKVKGKSGNDLPSQEEAEQATREAHEQAEQQDGQKKSGWSSYIPSVPTLGLGGKKDDTASSTQQNTTDSAQTQQQKNSKSWASYFKPGKGFSSYIPEAATDTVSKFMSAHSRDPHKTYLEQLTDFSKTPVGAAGMSAFTGSGYSGSLYAGYQAYNAKNAADAPNMEFLSLSHSRAATLHLVPKKGDTLVTNLRQPILTVLEDRSVGVHDTLIPACDPQRYRGLGVEKWEEHGSCAENLVLALKELNERAGLKGAKAIGADVTINSVPAPLNLFMNIPWTDEGEISFEGPKGEAGDYVRFKAERDVVVVMSACPNDVNGINGRNITDANFIVEEEGASEAIKRTQPSKKVVPKMKTAPAPAANKSPAAAAPKKKAPPPSAPSPAEKTTAAQPPQAPKAAPPTKKPPPAKAPPSATKTSTPAKPVKKPAPPPVKPQTNGDSAAATPAVKKKPRKLVRQPTES</sequence>
<feature type="compositionally biased region" description="Low complexity" evidence="1">
    <location>
        <begin position="841"/>
        <end position="852"/>
    </location>
</feature>
<proteinExistence type="predicted"/>
<evidence type="ECO:0000256" key="1">
    <source>
        <dbReference type="SAM" id="MobiDB-lite"/>
    </source>
</evidence>
<accession>A0A2S6BV06</accession>
<evidence type="ECO:0000313" key="5">
    <source>
        <dbReference type="Proteomes" id="UP000237631"/>
    </source>
</evidence>
<feature type="domain" description="DUF1989" evidence="3">
    <location>
        <begin position="368"/>
        <end position="444"/>
    </location>
</feature>
<organism evidence="4 5">
    <name type="scientific">Cercospora berteroae</name>
    <dbReference type="NCBI Taxonomy" id="357750"/>
    <lineage>
        <taxon>Eukaryota</taxon>
        <taxon>Fungi</taxon>
        <taxon>Dikarya</taxon>
        <taxon>Ascomycota</taxon>
        <taxon>Pezizomycotina</taxon>
        <taxon>Dothideomycetes</taxon>
        <taxon>Dothideomycetidae</taxon>
        <taxon>Mycosphaerellales</taxon>
        <taxon>Mycosphaerellaceae</taxon>
        <taxon>Cercospora</taxon>
    </lineage>
</organism>
<feature type="compositionally biased region" description="Low complexity" evidence="1">
    <location>
        <begin position="785"/>
        <end position="800"/>
    </location>
</feature>
<evidence type="ECO:0000259" key="3">
    <source>
        <dbReference type="Pfam" id="PF09347"/>
    </source>
</evidence>
<feature type="compositionally biased region" description="Basic and acidic residues" evidence="1">
    <location>
        <begin position="450"/>
        <end position="466"/>
    </location>
</feature>
<dbReference type="AlphaFoldDB" id="A0A2S6BV06"/>
<feature type="compositionally biased region" description="Pro residues" evidence="1">
    <location>
        <begin position="823"/>
        <end position="840"/>
    </location>
</feature>
<dbReference type="PANTHER" id="PTHR31527">
    <property type="entry name" value="RE64534P"/>
    <property type="match status" value="1"/>
</dbReference>
<comment type="caution">
    <text evidence="4">The sequence shown here is derived from an EMBL/GenBank/DDBJ whole genome shotgun (WGS) entry which is preliminary data.</text>
</comment>
<feature type="compositionally biased region" description="Polar residues" evidence="1">
    <location>
        <begin position="490"/>
        <end position="511"/>
    </location>
</feature>
<gene>
    <name evidence="4" type="ORF">CBER1_07880</name>
</gene>
<feature type="compositionally biased region" description="Basic and acidic residues" evidence="1">
    <location>
        <begin position="408"/>
        <end position="435"/>
    </location>
</feature>
<feature type="region of interest" description="Disordered" evidence="1">
    <location>
        <begin position="769"/>
        <end position="891"/>
    </location>
</feature>
<feature type="compositionally biased region" description="Low complexity" evidence="1">
    <location>
        <begin position="812"/>
        <end position="822"/>
    </location>
</feature>
<dbReference type="Pfam" id="PF09347">
    <property type="entry name" value="DUF1989"/>
    <property type="match status" value="2"/>
</dbReference>
<evidence type="ECO:0000256" key="2">
    <source>
        <dbReference type="SAM" id="SignalP"/>
    </source>
</evidence>
<feature type="signal peptide" evidence="2">
    <location>
        <begin position="1"/>
        <end position="17"/>
    </location>
</feature>
<dbReference type="InterPro" id="IPR018959">
    <property type="entry name" value="DUF1989"/>
</dbReference>
<dbReference type="EMBL" id="PNEN01001759">
    <property type="protein sequence ID" value="PPJ51304.1"/>
    <property type="molecule type" value="Genomic_DNA"/>
</dbReference>
<keyword evidence="5" id="KW-1185">Reference proteome</keyword>
<feature type="chain" id="PRO_5015652880" description="DUF1989 domain-containing protein" evidence="2">
    <location>
        <begin position="18"/>
        <end position="891"/>
    </location>
</feature>
<keyword evidence="2" id="KW-0732">Signal</keyword>
<protein>
    <recommendedName>
        <fullName evidence="3">DUF1989 domain-containing protein</fullName>
    </recommendedName>
</protein>
<name>A0A2S6BV06_9PEZI</name>
<evidence type="ECO:0000313" key="4">
    <source>
        <dbReference type="EMBL" id="PPJ51304.1"/>
    </source>
</evidence>
<feature type="region of interest" description="Disordered" evidence="1">
    <location>
        <begin position="407"/>
        <end position="511"/>
    </location>
</feature>
<dbReference type="OrthoDB" id="504708at2759"/>
<reference evidence="5" key="1">
    <citation type="journal article" date="2017" name="bioRxiv">
        <title>Conservation of a gene cluster reveals novel cercosporin biosynthetic mechanisms and extends production to the genus Colletotrichum.</title>
        <authorList>
            <person name="de Jonge R."/>
            <person name="Ebert M.K."/>
            <person name="Huitt-Roehl C.R."/>
            <person name="Pal P."/>
            <person name="Suttle J.C."/>
            <person name="Spanner R.E."/>
            <person name="Neubauer J.D."/>
            <person name="Jurick W.M.II."/>
            <person name="Stott K.A."/>
            <person name="Secor G.A."/>
            <person name="Thomma B.P.H.J."/>
            <person name="Van de Peer Y."/>
            <person name="Townsend C.A."/>
            <person name="Bolton M.D."/>
        </authorList>
    </citation>
    <scope>NUCLEOTIDE SEQUENCE [LARGE SCALE GENOMIC DNA]</scope>
    <source>
        <strain evidence="5">CBS538.71</strain>
    </source>
</reference>
<dbReference type="PANTHER" id="PTHR31527:SF0">
    <property type="entry name" value="RE64534P"/>
    <property type="match status" value="1"/>
</dbReference>